<feature type="signal peptide" evidence="2">
    <location>
        <begin position="1"/>
        <end position="20"/>
    </location>
</feature>
<dbReference type="Proteomes" id="UP000215005">
    <property type="component" value="Chromosome"/>
</dbReference>
<feature type="domain" description="H repeat-associated protein N-terminal" evidence="3">
    <location>
        <begin position="2"/>
        <end position="79"/>
    </location>
</feature>
<protein>
    <recommendedName>
        <fullName evidence="3">H repeat-associated protein N-terminal domain-containing protein</fullName>
    </recommendedName>
</protein>
<evidence type="ECO:0000256" key="1">
    <source>
        <dbReference type="SAM" id="MobiDB-lite"/>
    </source>
</evidence>
<feature type="region of interest" description="Disordered" evidence="1">
    <location>
        <begin position="145"/>
        <end position="179"/>
    </location>
</feature>
<evidence type="ECO:0000259" key="3">
    <source>
        <dbReference type="Pfam" id="PF13808"/>
    </source>
</evidence>
<dbReference type="Pfam" id="PF13808">
    <property type="entry name" value="DDE_Tnp_1_assoc"/>
    <property type="match status" value="1"/>
</dbReference>
<proteinExistence type="predicted"/>
<keyword evidence="5" id="KW-1185">Reference proteome</keyword>
<sequence>MRVYPLACLVAIAVCAFTAAGNDRFTAVGQWGRRASREDLARLRCLWDPLTGRYRAPDEKTVRVVLNRLDPRALSRALLGPRSRGLRPPGARLRPACVASGPSACASRPRRWPATGYGRWPCMARHPAGPAALTARGSISLAPPSTAGTYWTTSRSTSSTTRPATSLNSWNPWTRTAPW</sequence>
<accession>A0A223S2T3</accession>
<dbReference type="InterPro" id="IPR032806">
    <property type="entry name" value="YbfD_N"/>
</dbReference>
<gene>
    <name evidence="4" type="ORF">CDO52_06175</name>
</gene>
<evidence type="ECO:0000313" key="5">
    <source>
        <dbReference type="Proteomes" id="UP000215005"/>
    </source>
</evidence>
<evidence type="ECO:0000256" key="2">
    <source>
        <dbReference type="SAM" id="SignalP"/>
    </source>
</evidence>
<dbReference type="AlphaFoldDB" id="A0A223S2T3"/>
<feature type="compositionally biased region" description="Polar residues" evidence="1">
    <location>
        <begin position="167"/>
        <end position="179"/>
    </location>
</feature>
<name>A0A223S2T3_9ACTN</name>
<reference evidence="4 5" key="1">
    <citation type="submission" date="2017-08" db="EMBL/GenBank/DDBJ databases">
        <title>The complete genome sequence of Nocardiopsis gilva YIM 90087.</title>
        <authorList>
            <person name="Yin M."/>
            <person name="Tang S."/>
        </authorList>
    </citation>
    <scope>NUCLEOTIDE SEQUENCE [LARGE SCALE GENOMIC DNA]</scope>
    <source>
        <strain evidence="4 5">YIM 90087</strain>
    </source>
</reference>
<organism evidence="4 5">
    <name type="scientific">Nocardiopsis gilva YIM 90087</name>
    <dbReference type="NCBI Taxonomy" id="1235441"/>
    <lineage>
        <taxon>Bacteria</taxon>
        <taxon>Bacillati</taxon>
        <taxon>Actinomycetota</taxon>
        <taxon>Actinomycetes</taxon>
        <taxon>Streptosporangiales</taxon>
        <taxon>Nocardiopsidaceae</taxon>
        <taxon>Nocardiopsis</taxon>
    </lineage>
</organism>
<feature type="chain" id="PRO_5038590175" description="H repeat-associated protein N-terminal domain-containing protein" evidence="2">
    <location>
        <begin position="21"/>
        <end position="179"/>
    </location>
</feature>
<dbReference type="EMBL" id="CP022753">
    <property type="protein sequence ID" value="ASU82431.1"/>
    <property type="molecule type" value="Genomic_DNA"/>
</dbReference>
<dbReference type="KEGG" id="ngv:CDO52_06175"/>
<keyword evidence="2" id="KW-0732">Signal</keyword>
<feature type="compositionally biased region" description="Low complexity" evidence="1">
    <location>
        <begin position="152"/>
        <end position="166"/>
    </location>
</feature>
<evidence type="ECO:0000313" key="4">
    <source>
        <dbReference type="EMBL" id="ASU82431.1"/>
    </source>
</evidence>